<comment type="caution">
    <text evidence="1">The sequence shown here is derived from an EMBL/GenBank/DDBJ whole genome shotgun (WGS) entry which is preliminary data.</text>
</comment>
<organism evidence="1 2">
    <name type="scientific">Mytilus edulis</name>
    <name type="common">Blue mussel</name>
    <dbReference type="NCBI Taxonomy" id="6550"/>
    <lineage>
        <taxon>Eukaryota</taxon>
        <taxon>Metazoa</taxon>
        <taxon>Spiralia</taxon>
        <taxon>Lophotrochozoa</taxon>
        <taxon>Mollusca</taxon>
        <taxon>Bivalvia</taxon>
        <taxon>Autobranchia</taxon>
        <taxon>Pteriomorphia</taxon>
        <taxon>Mytilida</taxon>
        <taxon>Mytiloidea</taxon>
        <taxon>Mytilidae</taxon>
        <taxon>Mytilinae</taxon>
        <taxon>Mytilus</taxon>
    </lineage>
</organism>
<reference evidence="1" key="1">
    <citation type="submission" date="2021-03" db="EMBL/GenBank/DDBJ databases">
        <authorList>
            <person name="Bekaert M."/>
        </authorList>
    </citation>
    <scope>NUCLEOTIDE SEQUENCE</scope>
</reference>
<keyword evidence="2" id="KW-1185">Reference proteome</keyword>
<gene>
    <name evidence="1" type="ORF">MEDL_12986</name>
</gene>
<dbReference type="Proteomes" id="UP000683360">
    <property type="component" value="Unassembled WGS sequence"/>
</dbReference>
<evidence type="ECO:0000313" key="1">
    <source>
        <dbReference type="EMBL" id="CAG2198221.1"/>
    </source>
</evidence>
<protein>
    <submittedName>
        <fullName evidence="1">Uncharacterized protein</fullName>
    </submittedName>
</protein>
<sequence length="259" mass="29262">MLKEETNCRPVGSTTLVCESPEGTIGTSIKYGLILDGVTKYGDLSTNFPQAFFNITSNPTVQSKNFDDYKMLFSDNIIIQGTRLKEACEGSLKIMIGSINCKTESSTNEKLHVDLTFDFPGVSLDAADVMVKLEILIIQQGGSNLYYSGIQWSPIQNGFDIPMYNAGSTSPSTTNLIQKEEVPSFPNRMYSEKHHLEQALSYDETDCSDDFLHKIESSVREKIEKSISDRQNIEPGKCVRSKIVQYFLQQRRYFKDERK</sequence>
<name>A0A8S3QNJ6_MYTED</name>
<dbReference type="EMBL" id="CAJPWZ010000671">
    <property type="protein sequence ID" value="CAG2198221.1"/>
    <property type="molecule type" value="Genomic_DNA"/>
</dbReference>
<proteinExistence type="predicted"/>
<dbReference type="AlphaFoldDB" id="A0A8S3QNJ6"/>
<accession>A0A8S3QNJ6</accession>
<evidence type="ECO:0000313" key="2">
    <source>
        <dbReference type="Proteomes" id="UP000683360"/>
    </source>
</evidence>